<dbReference type="InterPro" id="IPR035396">
    <property type="entry name" value="Bac_rhamnosid6H"/>
</dbReference>
<name>A0ABQ8RPN3_FUSEQ</name>
<dbReference type="Gene3D" id="1.50.10.10">
    <property type="match status" value="1"/>
</dbReference>
<organism evidence="3 4">
    <name type="scientific">Fusarium equiseti</name>
    <name type="common">Fusarium scirpi</name>
    <dbReference type="NCBI Taxonomy" id="61235"/>
    <lineage>
        <taxon>Eukaryota</taxon>
        <taxon>Fungi</taxon>
        <taxon>Dikarya</taxon>
        <taxon>Ascomycota</taxon>
        <taxon>Pezizomycotina</taxon>
        <taxon>Sordariomycetes</taxon>
        <taxon>Hypocreomycetidae</taxon>
        <taxon>Hypocreales</taxon>
        <taxon>Nectriaceae</taxon>
        <taxon>Fusarium</taxon>
        <taxon>Fusarium incarnatum-equiseti species complex</taxon>
    </lineage>
</organism>
<reference evidence="3" key="1">
    <citation type="submission" date="2022-09" db="EMBL/GenBank/DDBJ databases">
        <title>Fusarium specimens isolated from Avocado Roots.</title>
        <authorList>
            <person name="Stajich J."/>
            <person name="Roper C."/>
            <person name="Heimlech-Rivalta G."/>
        </authorList>
    </citation>
    <scope>NUCLEOTIDE SEQUENCE</scope>
    <source>
        <strain evidence="3">CF00095</strain>
    </source>
</reference>
<dbReference type="InterPro" id="IPR012341">
    <property type="entry name" value="6hp_glycosidase-like_sf"/>
</dbReference>
<dbReference type="PANTHER" id="PTHR34987">
    <property type="entry name" value="C, PUTATIVE (AFU_ORTHOLOGUE AFUA_3G02880)-RELATED"/>
    <property type="match status" value="1"/>
</dbReference>
<accession>A0ABQ8RPN3</accession>
<feature type="domain" description="Alpha-L-rhamnosidase six-hairpin glycosidase" evidence="1">
    <location>
        <begin position="103"/>
        <end position="419"/>
    </location>
</feature>
<dbReference type="SUPFAM" id="SSF48208">
    <property type="entry name" value="Six-hairpin glycosidases"/>
    <property type="match status" value="1"/>
</dbReference>
<comment type="caution">
    <text evidence="3">The sequence shown here is derived from an EMBL/GenBank/DDBJ whole genome shotgun (WGS) entry which is preliminary data.</text>
</comment>
<dbReference type="InterPro" id="IPR008928">
    <property type="entry name" value="6-hairpin_glycosidase_sf"/>
</dbReference>
<keyword evidence="4" id="KW-1185">Reference proteome</keyword>
<dbReference type="InterPro" id="IPR035398">
    <property type="entry name" value="Bac_rhamnosid_C"/>
</dbReference>
<gene>
    <name evidence="3" type="ORF">NW768_002685</name>
</gene>
<dbReference type="Pfam" id="PF17389">
    <property type="entry name" value="Bac_rhamnosid6H"/>
    <property type="match status" value="1"/>
</dbReference>
<sequence>MANITEKEWHTIRTDSPGDSTYVVYVDDREVASFNISSYGAGHFGGTEPSGNPNSMIPGGYHRSFAFGPWQDQAAWVRNVTAISRVTDKVLYENSMTSEEVLVEYGIQTNEEYVCSDAGKRDRYSWLGDRIISSRVTMVSTGEGEFVWGPADQALSRQVSTGQIPINTLFSPLDTKGKLLRTSNVDPLLVDYNFDFLQVAYDYWLRSGNDTFLDIHWQGMVSVSNYAMSRALDPNTQLYGAPTGPKGLPLSGQKVMVNAPGTANTVSMILGLERLADMAEYLGKDGSADLWRQQAQLSRDAIDRLLWNSTGGFYALNAGSADYDLMDIALALVGGIGTRERRVSVTKKLEALKVPAGYMNGTRFVDTPLVVDPYYLSFLLEGLAKENETHLAQDLLDRTWLPMVRQDANFTGAYWEYLNDDGTYPGLDLFSANSHFWGSYPTVFLTEYVLGVRPTKKGYLEFLFAPLPGFNTEWVHGRVPTPAGLIYAAWGYNSDGKIMMEIAIPKGLKGKVNPPFEGAYTLNGKNATSASDITGGQTITIVQL</sequence>
<evidence type="ECO:0000259" key="1">
    <source>
        <dbReference type="Pfam" id="PF17389"/>
    </source>
</evidence>
<dbReference type="Proteomes" id="UP001152024">
    <property type="component" value="Unassembled WGS sequence"/>
</dbReference>
<proteinExistence type="predicted"/>
<feature type="domain" description="Alpha-L-rhamnosidase C-terminal" evidence="2">
    <location>
        <begin position="451"/>
        <end position="519"/>
    </location>
</feature>
<dbReference type="Gene3D" id="2.60.420.10">
    <property type="entry name" value="Maltose phosphorylase, domain 3"/>
    <property type="match status" value="1"/>
</dbReference>
<evidence type="ECO:0000259" key="2">
    <source>
        <dbReference type="Pfam" id="PF17390"/>
    </source>
</evidence>
<dbReference type="Pfam" id="PF17390">
    <property type="entry name" value="Bac_rhamnosid_C"/>
    <property type="match status" value="1"/>
</dbReference>
<evidence type="ECO:0000313" key="4">
    <source>
        <dbReference type="Proteomes" id="UP001152024"/>
    </source>
</evidence>
<dbReference type="EMBL" id="JAOQBH010000003">
    <property type="protein sequence ID" value="KAJ4138812.1"/>
    <property type="molecule type" value="Genomic_DNA"/>
</dbReference>
<dbReference type="PANTHER" id="PTHR34987:SF4">
    <property type="entry name" value="ALPHA-L-RHAMNOSIDASE C-TERMINAL DOMAIN-CONTAINING PROTEIN"/>
    <property type="match status" value="1"/>
</dbReference>
<protein>
    <submittedName>
        <fullName evidence="3">Uncharacterized protein</fullName>
    </submittedName>
</protein>
<evidence type="ECO:0000313" key="3">
    <source>
        <dbReference type="EMBL" id="KAJ4138812.1"/>
    </source>
</evidence>